<evidence type="ECO:0000259" key="6">
    <source>
        <dbReference type="PROSITE" id="PS51192"/>
    </source>
</evidence>
<dbReference type="OrthoDB" id="9763310at2"/>
<dbReference type="GO" id="GO:0005737">
    <property type="term" value="C:cytoplasm"/>
    <property type="evidence" value="ECO:0007669"/>
    <property type="project" value="TreeGrafter"/>
</dbReference>
<keyword evidence="2" id="KW-0378">Hydrolase</keyword>
<dbReference type="Gene3D" id="3.40.50.300">
    <property type="entry name" value="P-loop containing nucleotide triphosphate hydrolases"/>
    <property type="match status" value="2"/>
</dbReference>
<evidence type="ECO:0000256" key="4">
    <source>
        <dbReference type="ARBA" id="ARBA00022840"/>
    </source>
</evidence>
<dbReference type="GO" id="GO:0006281">
    <property type="term" value="P:DNA repair"/>
    <property type="evidence" value="ECO:0007669"/>
    <property type="project" value="TreeGrafter"/>
</dbReference>
<feature type="domain" description="Helicase ATP-binding" evidence="6">
    <location>
        <begin position="24"/>
        <end position="188"/>
    </location>
</feature>
<organism evidence="8 9">
    <name type="scientific">Macrococcus carouselicus</name>
    <dbReference type="NCBI Taxonomy" id="69969"/>
    <lineage>
        <taxon>Bacteria</taxon>
        <taxon>Bacillati</taxon>
        <taxon>Bacillota</taxon>
        <taxon>Bacilli</taxon>
        <taxon>Bacillales</taxon>
        <taxon>Staphylococcaceae</taxon>
        <taxon>Macrococcus</taxon>
    </lineage>
</organism>
<evidence type="ECO:0000256" key="5">
    <source>
        <dbReference type="ARBA" id="ARBA00023125"/>
    </source>
</evidence>
<dbReference type="SMART" id="SM00490">
    <property type="entry name" value="HELICc"/>
    <property type="match status" value="1"/>
</dbReference>
<dbReference type="RefSeq" id="WP_133417148.1">
    <property type="nucleotide sequence ID" value="NZ_SCWD01000001.1"/>
</dbReference>
<dbReference type="EMBL" id="SCWD01000001">
    <property type="protein sequence ID" value="TDM04287.1"/>
    <property type="molecule type" value="Genomic_DNA"/>
</dbReference>
<dbReference type="AlphaFoldDB" id="A0A9Q8CPB9"/>
<keyword evidence="5" id="KW-0238">DNA-binding</keyword>
<dbReference type="SMART" id="SM00487">
    <property type="entry name" value="DEXDc"/>
    <property type="match status" value="1"/>
</dbReference>
<keyword evidence="4" id="KW-0067">ATP-binding</keyword>
<dbReference type="Proteomes" id="UP000295280">
    <property type="component" value="Unassembled WGS sequence"/>
</dbReference>
<accession>A0A9Q8CPB9</accession>
<dbReference type="NCBIfam" id="TIGR00614">
    <property type="entry name" value="recQ_fam"/>
    <property type="match status" value="1"/>
</dbReference>
<protein>
    <submittedName>
        <fullName evidence="8">ATP-dependent DNA helicase RecQ</fullName>
    </submittedName>
</protein>
<gene>
    <name evidence="8" type="ORF">ERX40_03725</name>
</gene>
<dbReference type="SUPFAM" id="SSF52540">
    <property type="entry name" value="P-loop containing nucleoside triphosphate hydrolases"/>
    <property type="match status" value="1"/>
</dbReference>
<sequence>MTQQDILKTVYGFEELRESQAVIIDAINTGRDVLALLPTGGGKSLCYQLPVLLSEGKALVITPLVSLMEDQVAELKRLRIKAACIHSYLDIREKYMIMNNLQEFQFIFCSPEWLATEKARQILPQLNFSHFIIDEAHCISEWGFDFRPHYLILHEILRDDRQVIALTATADEKIISDISHLLRRQLLVIDERSERSNIYLNVLRPEDKIQKIEEILDDSGPVIIYFSSKKVCDEVHNRLKTRFRGMTYHADMTYEERMSVQSAFHSDRIHYVCATSAFGMGINKKNIRTVIHYHVPKSTTQYVQEVGRAGRDGESAQAILLFDEDDISRSYRFLQEDHLSETDLDLYLKGAQLAEDKTEQLRILTSLFTESQLRIILQREFRTKVNALNHMAVYGQVDRCLSGQLYHLSVYCQHCQYCKGQQFMYFDKAVVDRKTDDRIEYIKSLFNQG</sequence>
<dbReference type="GO" id="GO:0016787">
    <property type="term" value="F:hydrolase activity"/>
    <property type="evidence" value="ECO:0007669"/>
    <property type="project" value="UniProtKB-KW"/>
</dbReference>
<dbReference type="PROSITE" id="PS51192">
    <property type="entry name" value="HELICASE_ATP_BIND_1"/>
    <property type="match status" value="1"/>
</dbReference>
<dbReference type="InterPro" id="IPR002464">
    <property type="entry name" value="DNA/RNA_helicase_DEAH_CS"/>
</dbReference>
<dbReference type="CDD" id="cd17920">
    <property type="entry name" value="DEXHc_RecQ"/>
    <property type="match status" value="1"/>
</dbReference>
<name>A0A9Q8CPB9_9STAP</name>
<dbReference type="GO" id="GO:0009378">
    <property type="term" value="F:four-way junction helicase activity"/>
    <property type="evidence" value="ECO:0007669"/>
    <property type="project" value="TreeGrafter"/>
</dbReference>
<dbReference type="PANTHER" id="PTHR13710:SF84">
    <property type="entry name" value="ATP-DEPENDENT DNA HELICASE RECS-RELATED"/>
    <property type="match status" value="1"/>
</dbReference>
<reference evidence="8 9" key="1">
    <citation type="submission" date="2019-01" db="EMBL/GenBank/DDBJ databases">
        <title>Draft genome sequences of the type strains of six Macrococcus species.</title>
        <authorList>
            <person name="Mazhar S."/>
            <person name="Altermann E."/>
            <person name="Hill C."/>
            <person name="Mcauliffe O."/>
        </authorList>
    </citation>
    <scope>NUCLEOTIDE SEQUENCE [LARGE SCALE GENOMIC DNA]</scope>
    <source>
        <strain evidence="8 9">ATCC 51828</strain>
    </source>
</reference>
<keyword evidence="9" id="KW-1185">Reference proteome</keyword>
<keyword evidence="3 8" id="KW-0347">Helicase</keyword>
<keyword evidence="1" id="KW-0547">Nucleotide-binding</keyword>
<evidence type="ECO:0000313" key="9">
    <source>
        <dbReference type="Proteomes" id="UP000295280"/>
    </source>
</evidence>
<evidence type="ECO:0000256" key="2">
    <source>
        <dbReference type="ARBA" id="ARBA00022801"/>
    </source>
</evidence>
<dbReference type="PANTHER" id="PTHR13710">
    <property type="entry name" value="DNA HELICASE RECQ FAMILY MEMBER"/>
    <property type="match status" value="1"/>
</dbReference>
<evidence type="ECO:0000259" key="7">
    <source>
        <dbReference type="PROSITE" id="PS51194"/>
    </source>
</evidence>
<evidence type="ECO:0000313" key="8">
    <source>
        <dbReference type="EMBL" id="TDM04287.1"/>
    </source>
</evidence>
<feature type="domain" description="Helicase C-terminal" evidence="7">
    <location>
        <begin position="207"/>
        <end position="354"/>
    </location>
</feature>
<dbReference type="PROSITE" id="PS00690">
    <property type="entry name" value="DEAH_ATP_HELICASE"/>
    <property type="match status" value="1"/>
</dbReference>
<evidence type="ECO:0000256" key="3">
    <source>
        <dbReference type="ARBA" id="ARBA00022806"/>
    </source>
</evidence>
<evidence type="ECO:0000256" key="1">
    <source>
        <dbReference type="ARBA" id="ARBA00022741"/>
    </source>
</evidence>
<dbReference type="GO" id="GO:0006310">
    <property type="term" value="P:DNA recombination"/>
    <property type="evidence" value="ECO:0007669"/>
    <property type="project" value="InterPro"/>
</dbReference>
<dbReference type="GO" id="GO:0043590">
    <property type="term" value="C:bacterial nucleoid"/>
    <property type="evidence" value="ECO:0007669"/>
    <property type="project" value="TreeGrafter"/>
</dbReference>
<dbReference type="GO" id="GO:0003677">
    <property type="term" value="F:DNA binding"/>
    <property type="evidence" value="ECO:0007669"/>
    <property type="project" value="UniProtKB-KW"/>
</dbReference>
<dbReference type="GO" id="GO:0030894">
    <property type="term" value="C:replisome"/>
    <property type="evidence" value="ECO:0007669"/>
    <property type="project" value="TreeGrafter"/>
</dbReference>
<comment type="caution">
    <text evidence="8">The sequence shown here is derived from an EMBL/GenBank/DDBJ whole genome shotgun (WGS) entry which is preliminary data.</text>
</comment>
<dbReference type="InterPro" id="IPR027417">
    <property type="entry name" value="P-loop_NTPase"/>
</dbReference>
<dbReference type="InterPro" id="IPR004589">
    <property type="entry name" value="DNA_helicase_ATP-dep_RecQ"/>
</dbReference>
<dbReference type="Pfam" id="PF00271">
    <property type="entry name" value="Helicase_C"/>
    <property type="match status" value="1"/>
</dbReference>
<dbReference type="InterPro" id="IPR001650">
    <property type="entry name" value="Helicase_C-like"/>
</dbReference>
<dbReference type="GO" id="GO:0043138">
    <property type="term" value="F:3'-5' DNA helicase activity"/>
    <property type="evidence" value="ECO:0007669"/>
    <property type="project" value="TreeGrafter"/>
</dbReference>
<dbReference type="PROSITE" id="PS51194">
    <property type="entry name" value="HELICASE_CTER"/>
    <property type="match status" value="1"/>
</dbReference>
<dbReference type="Pfam" id="PF00270">
    <property type="entry name" value="DEAD"/>
    <property type="match status" value="1"/>
</dbReference>
<dbReference type="InterPro" id="IPR011545">
    <property type="entry name" value="DEAD/DEAH_box_helicase_dom"/>
</dbReference>
<dbReference type="GO" id="GO:0005524">
    <property type="term" value="F:ATP binding"/>
    <property type="evidence" value="ECO:0007669"/>
    <property type="project" value="UniProtKB-KW"/>
</dbReference>
<proteinExistence type="predicted"/>
<dbReference type="InterPro" id="IPR014001">
    <property type="entry name" value="Helicase_ATP-bd"/>
</dbReference>